<evidence type="ECO:0000313" key="2">
    <source>
        <dbReference type="Proteomes" id="UP000516028"/>
    </source>
</evidence>
<dbReference type="AlphaFoldDB" id="A0A7H0GHB6"/>
<sequence length="370" mass="40789">MSEDLEHEDEQPAAQPLTAQQIASFWRDFSGQLAALNALEPREFVERAGEILEPYAPDLALELEGNPNEAGARLVVTAHGNIAQFENVQALVRGAPRLDGYAVQAFRSRSLGQDFSMNMNDFELSCSDVLVAHYDAGGIVGLELSFEKIVPQDMIDHARHMAFIMLDHVLGEWDFSVRVGPVEFVDAFSDSVAGAEPLSVFPAIFDAFQRDELGRSYEFPREGDERWISLEVRPRDAQDDAPPDILTFHDSANALATRADLSHFLSWRLPFASQQELDAVRDAQDALEAALRQQQRGVLAFSRVEDMSTRLAAFYVDDVEHASALAGRLGAEHASGLESELHATYDPSWREFLGLYGAIHASQAGEGGDA</sequence>
<dbReference type="KEGG" id="daer:H9K75_15960"/>
<evidence type="ECO:0000313" key="1">
    <source>
        <dbReference type="EMBL" id="QNP47682.1"/>
    </source>
</evidence>
<organism evidence="1 2">
    <name type="scientific">Diaphorobacter aerolatus</name>
    <dbReference type="NCBI Taxonomy" id="1288495"/>
    <lineage>
        <taxon>Bacteria</taxon>
        <taxon>Pseudomonadati</taxon>
        <taxon>Pseudomonadota</taxon>
        <taxon>Betaproteobacteria</taxon>
        <taxon>Burkholderiales</taxon>
        <taxon>Comamonadaceae</taxon>
        <taxon>Diaphorobacter</taxon>
    </lineage>
</organism>
<gene>
    <name evidence="1" type="ORF">H9K75_15960</name>
</gene>
<reference evidence="1 2" key="1">
    <citation type="submission" date="2020-08" db="EMBL/GenBank/DDBJ databases">
        <title>Genome sequence of Diaphorobacter aerolatus KACC 16536T.</title>
        <authorList>
            <person name="Hyun D.-W."/>
            <person name="Bae J.-W."/>
        </authorList>
    </citation>
    <scope>NUCLEOTIDE SEQUENCE [LARGE SCALE GENOMIC DNA]</scope>
    <source>
        <strain evidence="1 2">KACC 16536</strain>
    </source>
</reference>
<proteinExistence type="predicted"/>
<protein>
    <recommendedName>
        <fullName evidence="3">DUF695 domain-containing protein</fullName>
    </recommendedName>
</protein>
<dbReference type="EMBL" id="CP060783">
    <property type="protein sequence ID" value="QNP47682.1"/>
    <property type="molecule type" value="Genomic_DNA"/>
</dbReference>
<accession>A0A7H0GHB6</accession>
<keyword evidence="2" id="KW-1185">Reference proteome</keyword>
<dbReference type="RefSeq" id="WP_187723362.1">
    <property type="nucleotide sequence ID" value="NZ_CP060783.1"/>
</dbReference>
<evidence type="ECO:0008006" key="3">
    <source>
        <dbReference type="Google" id="ProtNLM"/>
    </source>
</evidence>
<dbReference type="Proteomes" id="UP000516028">
    <property type="component" value="Chromosome"/>
</dbReference>
<name>A0A7H0GHB6_9BURK</name>